<sequence length="39" mass="4237">MTHRIAKRAHCSPLTTTDLPLAQQPVTFCIDVTLLGAIC</sequence>
<dbReference type="KEGG" id="xop:PXO_01606"/>
<dbReference type="EMBL" id="CP000967">
    <property type="protein sequence ID" value="ACD59784.1"/>
    <property type="molecule type" value="Genomic_DNA"/>
</dbReference>
<evidence type="ECO:0000313" key="1">
    <source>
        <dbReference type="EMBL" id="ACD59784.1"/>
    </source>
</evidence>
<protein>
    <submittedName>
        <fullName evidence="1">Uncharacterized protein</fullName>
    </submittedName>
</protein>
<gene>
    <name evidence="1" type="ordered locus">PXO_01606</name>
</gene>
<organism evidence="1 2">
    <name type="scientific">Xanthomonas oryzae pv. oryzae (strain PXO99A)</name>
    <dbReference type="NCBI Taxonomy" id="360094"/>
    <lineage>
        <taxon>Bacteria</taxon>
        <taxon>Pseudomonadati</taxon>
        <taxon>Pseudomonadota</taxon>
        <taxon>Gammaproteobacteria</taxon>
        <taxon>Lysobacterales</taxon>
        <taxon>Lysobacteraceae</taxon>
        <taxon>Xanthomonas</taxon>
    </lineage>
</organism>
<dbReference type="Proteomes" id="UP000001740">
    <property type="component" value="Chromosome"/>
</dbReference>
<reference evidence="1 2" key="1">
    <citation type="journal article" date="2008" name="BMC Genomics">
        <title>Genome sequence and rapid evolution of the rice pathogen Xanthomonas oryzae pv. oryzae PXO99A.</title>
        <authorList>
            <person name="Salzberg S.L."/>
            <person name="Sommer D.D."/>
            <person name="Schatz M.C."/>
            <person name="Phillippy A.M."/>
            <person name="Rabinowicz P.D."/>
            <person name="Tsuge S."/>
            <person name="Furutani A."/>
            <person name="Ochiai H."/>
            <person name="Delcher A.L."/>
            <person name="Kelley D."/>
            <person name="Madupu R."/>
            <person name="Puiu D."/>
            <person name="Radune D."/>
            <person name="Shumway M."/>
            <person name="Trapnell C."/>
            <person name="Aparna G."/>
            <person name="Jha G."/>
            <person name="Pandey A."/>
            <person name="Patil P.B."/>
            <person name="Ishihara H."/>
            <person name="Meyer D.F."/>
            <person name="Szurek B."/>
            <person name="Verdier V."/>
            <person name="Koebnik R."/>
            <person name="Dow J.M."/>
            <person name="Ryan R.P."/>
            <person name="Hirata H."/>
            <person name="Tsuyumu S."/>
            <person name="Won Lee S."/>
            <person name="Seo Y.S."/>
            <person name="Sriariyanum M."/>
            <person name="Ronald P.C."/>
            <person name="Sonti R.V."/>
            <person name="Van Sluys M.A."/>
            <person name="Leach J.E."/>
            <person name="White F.F."/>
            <person name="Bogdanove A.J."/>
        </authorList>
    </citation>
    <scope>NUCLEOTIDE SEQUENCE [LARGE SCALE GENOMIC DNA]</scope>
    <source>
        <strain evidence="1 2">PXO99A</strain>
    </source>
</reference>
<dbReference type="HOGENOM" id="CLU_3319356_0_0_6"/>
<evidence type="ECO:0000313" key="2">
    <source>
        <dbReference type="Proteomes" id="UP000001740"/>
    </source>
</evidence>
<dbReference type="AlphaFoldDB" id="A0A0K0GM80"/>
<accession>A0A0K0GM80</accession>
<name>A0A0K0GM80_XANOP</name>
<proteinExistence type="predicted"/>